<dbReference type="AlphaFoldDB" id="A0A0C2JK27"/>
<evidence type="ECO:0000313" key="2">
    <source>
        <dbReference type="EMBL" id="KIH97267.1"/>
    </source>
</evidence>
<dbReference type="EMBL" id="JROO01000040">
    <property type="protein sequence ID" value="KIH97267.1"/>
    <property type="molecule type" value="Genomic_DNA"/>
</dbReference>
<accession>A0A0C2JK27</accession>
<comment type="caution">
    <text evidence="2">The sequence shown here is derived from an EMBL/GenBank/DDBJ whole genome shotgun (WGS) entry which is preliminary data.</text>
</comment>
<name>A0A0C2JK27_9ACTN</name>
<protein>
    <submittedName>
        <fullName evidence="2">Uncharacterized protein</fullName>
    </submittedName>
</protein>
<dbReference type="STRING" id="183763.LP52_20035"/>
<reference evidence="3" key="1">
    <citation type="journal article" date="2015" name="Chem. Biol.">
        <title>Structure, bioactivity, and resistance mechanism of streptomonomicin, an unusual lasso Peptide from an understudied halophilic actinomycete.</title>
        <authorList>
            <person name="Metelev M."/>
            <person name="Tietz J.I."/>
            <person name="Melby J.O."/>
            <person name="Blair P.M."/>
            <person name="Zhu L."/>
            <person name="Livnat I."/>
            <person name="Severinov K."/>
            <person name="Mitchell D.A."/>
        </authorList>
    </citation>
    <scope>NUCLEOTIDE SEQUENCE [LARGE SCALE GENOMIC DNA]</scope>
    <source>
        <strain evidence="3">YIM 90003</strain>
    </source>
</reference>
<sequence>MAARPSRPPPFGARTGPRMAPAAPDRDRRTRPLCNRGRLHGVSAPIRRVPTPRRARHPPKPDGYPFPRRCRRPRARPGSACRPRPRVAP</sequence>
<dbReference type="Proteomes" id="UP000031675">
    <property type="component" value="Unassembled WGS sequence"/>
</dbReference>
<gene>
    <name evidence="2" type="ORF">LP52_20035</name>
</gene>
<proteinExistence type="predicted"/>
<evidence type="ECO:0000256" key="1">
    <source>
        <dbReference type="SAM" id="MobiDB-lite"/>
    </source>
</evidence>
<organism evidence="2 3">
    <name type="scientific">Streptomonospora alba</name>
    <dbReference type="NCBI Taxonomy" id="183763"/>
    <lineage>
        <taxon>Bacteria</taxon>
        <taxon>Bacillati</taxon>
        <taxon>Actinomycetota</taxon>
        <taxon>Actinomycetes</taxon>
        <taxon>Streptosporangiales</taxon>
        <taxon>Nocardiopsidaceae</taxon>
        <taxon>Streptomonospora</taxon>
    </lineage>
</organism>
<keyword evidence="3" id="KW-1185">Reference proteome</keyword>
<feature type="region of interest" description="Disordered" evidence="1">
    <location>
        <begin position="1"/>
        <end position="89"/>
    </location>
</feature>
<feature type="compositionally biased region" description="Pro residues" evidence="1">
    <location>
        <begin position="1"/>
        <end position="11"/>
    </location>
</feature>
<evidence type="ECO:0000313" key="3">
    <source>
        <dbReference type="Proteomes" id="UP000031675"/>
    </source>
</evidence>